<dbReference type="AlphaFoldDB" id="A0A9Q1G8T7"/>
<keyword evidence="3" id="KW-1185">Reference proteome</keyword>
<organism evidence="2 3">
    <name type="scientific">Synaphobranchus kaupii</name>
    <name type="common">Kaup's arrowtooth eel</name>
    <dbReference type="NCBI Taxonomy" id="118154"/>
    <lineage>
        <taxon>Eukaryota</taxon>
        <taxon>Metazoa</taxon>
        <taxon>Chordata</taxon>
        <taxon>Craniata</taxon>
        <taxon>Vertebrata</taxon>
        <taxon>Euteleostomi</taxon>
        <taxon>Actinopterygii</taxon>
        <taxon>Neopterygii</taxon>
        <taxon>Teleostei</taxon>
        <taxon>Anguilliformes</taxon>
        <taxon>Synaphobranchidae</taxon>
        <taxon>Synaphobranchus</taxon>
    </lineage>
</organism>
<evidence type="ECO:0000313" key="2">
    <source>
        <dbReference type="EMBL" id="KAJ8379640.1"/>
    </source>
</evidence>
<name>A0A9Q1G8T7_SYNKA</name>
<dbReference type="EMBL" id="JAINUF010000001">
    <property type="protein sequence ID" value="KAJ8379640.1"/>
    <property type="molecule type" value="Genomic_DNA"/>
</dbReference>
<gene>
    <name evidence="2" type="ORF">SKAU_G00004180</name>
</gene>
<reference evidence="2" key="1">
    <citation type="journal article" date="2023" name="Science">
        <title>Genome structures resolve the early diversification of teleost fishes.</title>
        <authorList>
            <person name="Parey E."/>
            <person name="Louis A."/>
            <person name="Montfort J."/>
            <person name="Bouchez O."/>
            <person name="Roques C."/>
            <person name="Iampietro C."/>
            <person name="Lluch J."/>
            <person name="Castinel A."/>
            <person name="Donnadieu C."/>
            <person name="Desvignes T."/>
            <person name="Floi Bucao C."/>
            <person name="Jouanno E."/>
            <person name="Wen M."/>
            <person name="Mejri S."/>
            <person name="Dirks R."/>
            <person name="Jansen H."/>
            <person name="Henkel C."/>
            <person name="Chen W.J."/>
            <person name="Zahm M."/>
            <person name="Cabau C."/>
            <person name="Klopp C."/>
            <person name="Thompson A.W."/>
            <person name="Robinson-Rechavi M."/>
            <person name="Braasch I."/>
            <person name="Lecointre G."/>
            <person name="Bobe J."/>
            <person name="Postlethwait J.H."/>
            <person name="Berthelot C."/>
            <person name="Roest Crollius H."/>
            <person name="Guiguen Y."/>
        </authorList>
    </citation>
    <scope>NUCLEOTIDE SEQUENCE</scope>
    <source>
        <strain evidence="2">WJC10195</strain>
    </source>
</reference>
<dbReference type="Proteomes" id="UP001152622">
    <property type="component" value="Chromosome 1"/>
</dbReference>
<protein>
    <submittedName>
        <fullName evidence="2">Uncharacterized protein</fullName>
    </submittedName>
</protein>
<accession>A0A9Q1G8T7</accession>
<comment type="caution">
    <text evidence="2">The sequence shown here is derived from an EMBL/GenBank/DDBJ whole genome shotgun (WGS) entry which is preliminary data.</text>
</comment>
<evidence type="ECO:0000256" key="1">
    <source>
        <dbReference type="SAM" id="MobiDB-lite"/>
    </source>
</evidence>
<proteinExistence type="predicted"/>
<sequence>MPSDLSVAWHDSVLCWVEPAPSVSLGSADRGQSARDSAPFRHLKKCPQDSSAGDDLMYRDVSVTLARDAQGSVTLCFGLNPVCMELWPAWGRLQHLRLITHVSASLFSQGKQWHGIPGSTIGEGLNVGRLLHLM</sequence>
<evidence type="ECO:0000313" key="3">
    <source>
        <dbReference type="Proteomes" id="UP001152622"/>
    </source>
</evidence>
<feature type="region of interest" description="Disordered" evidence="1">
    <location>
        <begin position="24"/>
        <end position="53"/>
    </location>
</feature>